<evidence type="ECO:0000259" key="4">
    <source>
        <dbReference type="Pfam" id="PF05726"/>
    </source>
</evidence>
<evidence type="ECO:0000313" key="5">
    <source>
        <dbReference type="EMBL" id="MFC3107074.1"/>
    </source>
</evidence>
<dbReference type="PANTHER" id="PTHR13903:SF8">
    <property type="entry name" value="PIRIN"/>
    <property type="match status" value="1"/>
</dbReference>
<evidence type="ECO:0000313" key="6">
    <source>
        <dbReference type="Proteomes" id="UP001595530"/>
    </source>
</evidence>
<dbReference type="Gene3D" id="2.60.120.10">
    <property type="entry name" value="Jelly Rolls"/>
    <property type="match status" value="2"/>
</dbReference>
<dbReference type="EMBL" id="JBHRTP010000008">
    <property type="protein sequence ID" value="MFC3107074.1"/>
    <property type="molecule type" value="Genomic_DNA"/>
</dbReference>
<dbReference type="InterPro" id="IPR008778">
    <property type="entry name" value="Pirin_C_dom"/>
</dbReference>
<dbReference type="CDD" id="cd02247">
    <property type="entry name" value="cupin_pirin_C"/>
    <property type="match status" value="1"/>
</dbReference>
<dbReference type="SUPFAM" id="SSF51182">
    <property type="entry name" value="RmlC-like cupins"/>
    <property type="match status" value="1"/>
</dbReference>
<organism evidence="5 6">
    <name type="scientific">Undibacterium arcticum</name>
    <dbReference type="NCBI Taxonomy" id="1762892"/>
    <lineage>
        <taxon>Bacteria</taxon>
        <taxon>Pseudomonadati</taxon>
        <taxon>Pseudomonadota</taxon>
        <taxon>Betaproteobacteria</taxon>
        <taxon>Burkholderiales</taxon>
        <taxon>Oxalobacteraceae</taxon>
        <taxon>Undibacterium</taxon>
    </lineage>
</organism>
<dbReference type="Pfam" id="PF05726">
    <property type="entry name" value="Pirin_C"/>
    <property type="match status" value="1"/>
</dbReference>
<dbReference type="Pfam" id="PF02678">
    <property type="entry name" value="Pirin"/>
    <property type="match status" value="1"/>
</dbReference>
<name>A0ABV7EWH2_9BURK</name>
<dbReference type="InterPro" id="IPR011051">
    <property type="entry name" value="RmlC_Cupin_sf"/>
</dbReference>
<evidence type="ECO:0000256" key="1">
    <source>
        <dbReference type="ARBA" id="ARBA00008416"/>
    </source>
</evidence>
<dbReference type="InterPro" id="IPR012093">
    <property type="entry name" value="Pirin"/>
</dbReference>
<dbReference type="RefSeq" id="WP_390326363.1">
    <property type="nucleotide sequence ID" value="NZ_JBHRTP010000008.1"/>
</dbReference>
<evidence type="ECO:0000259" key="3">
    <source>
        <dbReference type="Pfam" id="PF02678"/>
    </source>
</evidence>
<dbReference type="PIRSF" id="PIRSF006232">
    <property type="entry name" value="Pirin"/>
    <property type="match status" value="1"/>
</dbReference>
<dbReference type="Proteomes" id="UP001595530">
    <property type="component" value="Unassembled WGS sequence"/>
</dbReference>
<reference evidence="6" key="1">
    <citation type="journal article" date="2019" name="Int. J. Syst. Evol. Microbiol.">
        <title>The Global Catalogue of Microorganisms (GCM) 10K type strain sequencing project: providing services to taxonomists for standard genome sequencing and annotation.</title>
        <authorList>
            <consortium name="The Broad Institute Genomics Platform"/>
            <consortium name="The Broad Institute Genome Sequencing Center for Infectious Disease"/>
            <person name="Wu L."/>
            <person name="Ma J."/>
        </authorList>
    </citation>
    <scope>NUCLEOTIDE SEQUENCE [LARGE SCALE GENOMIC DNA]</scope>
    <source>
        <strain evidence="6">KCTC 42986</strain>
    </source>
</reference>
<gene>
    <name evidence="5" type="ORF">ACFOFO_03705</name>
</gene>
<keyword evidence="6" id="KW-1185">Reference proteome</keyword>
<dbReference type="InterPro" id="IPR003829">
    <property type="entry name" value="Pirin_N_dom"/>
</dbReference>
<evidence type="ECO:0000256" key="2">
    <source>
        <dbReference type="RuleBase" id="RU003457"/>
    </source>
</evidence>
<sequence length="285" mass="30812">MITIVAPHEKDIGFPVKRLLPSAQQRHLGPFVFLDHMGPATFQAGTTEGDVRPHPHIGLATVTYLFSGAMVHRDSIGTVQRIEPGAINLMTAGKGIVHSERMPADIRTEAVLVQGIQTWLALPEPDESSAPQFAHYAATELPNWSQHGLSARVLIGSAFGLTSPVSTRSPTTYADLQFDAGTRYELPASAQELGLYVAGGSLRINGMEVAANHLAVLQHGASHLLETGAQPARALLLGGEPMAGPRHLNWNFVSSSLERIHQARDDWQNGRFPKVPGETEWIPLP</sequence>
<dbReference type="PANTHER" id="PTHR13903">
    <property type="entry name" value="PIRIN-RELATED"/>
    <property type="match status" value="1"/>
</dbReference>
<dbReference type="InterPro" id="IPR014710">
    <property type="entry name" value="RmlC-like_jellyroll"/>
</dbReference>
<proteinExistence type="inferred from homology"/>
<feature type="domain" description="Pirin N-terminal" evidence="3">
    <location>
        <begin position="15"/>
        <end position="120"/>
    </location>
</feature>
<feature type="domain" description="Pirin C-terminal" evidence="4">
    <location>
        <begin position="173"/>
        <end position="272"/>
    </location>
</feature>
<accession>A0ABV7EWH2</accession>
<protein>
    <submittedName>
        <fullName evidence="5">Pirin family protein</fullName>
    </submittedName>
</protein>
<comment type="caution">
    <text evidence="5">The sequence shown here is derived from an EMBL/GenBank/DDBJ whole genome shotgun (WGS) entry which is preliminary data.</text>
</comment>
<comment type="similarity">
    <text evidence="1 2">Belongs to the pirin family.</text>
</comment>
<dbReference type="CDD" id="cd02909">
    <property type="entry name" value="cupin_pirin_N"/>
    <property type="match status" value="1"/>
</dbReference>